<keyword evidence="3" id="KW-1185">Reference proteome</keyword>
<reference evidence="2 3" key="2">
    <citation type="journal article" date="2013" name="PLoS ONE">
        <title>INDIGO - INtegrated Data Warehouse of MIcrobial GenOmes with Examples from the Red Sea Extremophiles.</title>
        <authorList>
            <person name="Alam I."/>
            <person name="Antunes A."/>
            <person name="Kamau A.A."/>
            <person name="Ba Alawi W."/>
            <person name="Kalkatawi M."/>
            <person name="Stingl U."/>
            <person name="Bajic V.B."/>
        </authorList>
    </citation>
    <scope>NUCLEOTIDE SEQUENCE [LARGE SCALE GENOMIC DNA]</scope>
    <source>
        <strain evidence="2 3">SSD-17B</strain>
    </source>
</reference>
<reference evidence="2 3" key="1">
    <citation type="journal article" date="2011" name="J. Bacteriol.">
        <title>Genome sequence of Haloplasma contractile, an unusual contractile bacterium from a deep-sea anoxic brine lake.</title>
        <authorList>
            <person name="Antunes A."/>
            <person name="Alam I."/>
            <person name="El Dorry H."/>
            <person name="Siam R."/>
            <person name="Robertson A."/>
            <person name="Bajic V.B."/>
            <person name="Stingl U."/>
        </authorList>
    </citation>
    <scope>NUCLEOTIDE SEQUENCE [LARGE SCALE GENOMIC DNA]</scope>
    <source>
        <strain evidence="2 3">SSD-17B</strain>
    </source>
</reference>
<evidence type="ECO:0000313" key="3">
    <source>
        <dbReference type="Proteomes" id="UP000005707"/>
    </source>
</evidence>
<sequence length="90" mass="10386">MLELLWLDLVLISTLSVVVISIVTVTVIIVFVTILGSYFKKQINTKCKDGHKWVTRDIKTAISDHKCISHNYRIVYCENCGIKKTNKEFR</sequence>
<dbReference type="InParanoid" id="U2EEQ6"/>
<evidence type="ECO:0000313" key="2">
    <source>
        <dbReference type="EMBL" id="ERJ13181.1"/>
    </source>
</evidence>
<feature type="transmembrane region" description="Helical" evidence="1">
    <location>
        <begin position="6"/>
        <end position="39"/>
    </location>
</feature>
<name>U2EEQ6_9MOLU</name>
<dbReference type="STRING" id="1033810.HLPCO_000800"/>
<dbReference type="AlphaFoldDB" id="U2EEQ6"/>
<accession>U2EEQ6</accession>
<organism evidence="2 3">
    <name type="scientific">Haloplasma contractile SSD-17B</name>
    <dbReference type="NCBI Taxonomy" id="1033810"/>
    <lineage>
        <taxon>Bacteria</taxon>
        <taxon>Bacillati</taxon>
        <taxon>Mycoplasmatota</taxon>
        <taxon>Mollicutes</taxon>
        <taxon>Haloplasmatales</taxon>
        <taxon>Haloplasmataceae</taxon>
        <taxon>Haloplasma</taxon>
    </lineage>
</organism>
<keyword evidence="1" id="KW-0812">Transmembrane</keyword>
<keyword evidence="1" id="KW-1133">Transmembrane helix</keyword>
<gene>
    <name evidence="2" type="ORF">HLPCO_000800</name>
</gene>
<keyword evidence="1" id="KW-0472">Membrane</keyword>
<evidence type="ECO:0000256" key="1">
    <source>
        <dbReference type="SAM" id="Phobius"/>
    </source>
</evidence>
<dbReference type="EMBL" id="AFNU02000002">
    <property type="protein sequence ID" value="ERJ13181.1"/>
    <property type="molecule type" value="Genomic_DNA"/>
</dbReference>
<dbReference type="RefSeq" id="WP_008826808.1">
    <property type="nucleotide sequence ID" value="NZ_AFNU02000002.1"/>
</dbReference>
<protein>
    <submittedName>
        <fullName evidence="2">Uncharacterized protein</fullName>
    </submittedName>
</protein>
<dbReference type="Proteomes" id="UP000005707">
    <property type="component" value="Unassembled WGS sequence"/>
</dbReference>
<proteinExistence type="predicted"/>
<comment type="caution">
    <text evidence="2">The sequence shown here is derived from an EMBL/GenBank/DDBJ whole genome shotgun (WGS) entry which is preliminary data.</text>
</comment>